<reference evidence="1 2" key="1">
    <citation type="journal article" date="2023" name="J. Hered.">
        <title>Chromosome-level genome of the wood stork (Mycteria americana) provides insight into avian chromosome evolution.</title>
        <authorList>
            <person name="Flamio R. Jr."/>
            <person name="Ramstad K.M."/>
        </authorList>
    </citation>
    <scope>NUCLEOTIDE SEQUENCE [LARGE SCALE GENOMIC DNA]</scope>
    <source>
        <strain evidence="1">JAX WOST 10</strain>
    </source>
</reference>
<proteinExistence type="predicted"/>
<protein>
    <submittedName>
        <fullName evidence="1">Uncharacterized protein</fullName>
    </submittedName>
</protein>
<dbReference type="Proteomes" id="UP001333110">
    <property type="component" value="Unassembled WGS sequence"/>
</dbReference>
<sequence length="113" mass="12350">MASRGPNSSSPAALGRSARRWTWVLQSRAWEKKKEHANDLYVLKEAEIADHLGKHFVGPEPVSYRSPSALDLLPNSATAYVCVFCCLLIVRCGVLHDSAAHAERSKAMCPSAT</sequence>
<evidence type="ECO:0000313" key="2">
    <source>
        <dbReference type="Proteomes" id="UP001333110"/>
    </source>
</evidence>
<dbReference type="AlphaFoldDB" id="A0AAN7RY36"/>
<organism evidence="1 2">
    <name type="scientific">Mycteria americana</name>
    <name type="common">Wood stork</name>
    <dbReference type="NCBI Taxonomy" id="33587"/>
    <lineage>
        <taxon>Eukaryota</taxon>
        <taxon>Metazoa</taxon>
        <taxon>Chordata</taxon>
        <taxon>Craniata</taxon>
        <taxon>Vertebrata</taxon>
        <taxon>Euteleostomi</taxon>
        <taxon>Archelosauria</taxon>
        <taxon>Archosauria</taxon>
        <taxon>Dinosauria</taxon>
        <taxon>Saurischia</taxon>
        <taxon>Theropoda</taxon>
        <taxon>Coelurosauria</taxon>
        <taxon>Aves</taxon>
        <taxon>Neognathae</taxon>
        <taxon>Neoaves</taxon>
        <taxon>Aequornithes</taxon>
        <taxon>Ciconiiformes</taxon>
        <taxon>Ciconiidae</taxon>
        <taxon>Mycteria</taxon>
    </lineage>
</organism>
<evidence type="ECO:0000313" key="1">
    <source>
        <dbReference type="EMBL" id="KAK4824914.1"/>
    </source>
</evidence>
<name>A0AAN7RY36_MYCAM</name>
<dbReference type="EMBL" id="JAUNZN010000003">
    <property type="protein sequence ID" value="KAK4824914.1"/>
    <property type="molecule type" value="Genomic_DNA"/>
</dbReference>
<gene>
    <name evidence="1" type="ORF">QYF61_021429</name>
</gene>
<comment type="caution">
    <text evidence="1">The sequence shown here is derived from an EMBL/GenBank/DDBJ whole genome shotgun (WGS) entry which is preliminary data.</text>
</comment>
<accession>A0AAN7RY36</accession>
<keyword evidence="2" id="KW-1185">Reference proteome</keyword>